<comment type="similarity">
    <text evidence="1">Belongs to the complex I LYR family. LYRM9 subfamily.</text>
</comment>
<evidence type="ECO:0000256" key="1">
    <source>
        <dbReference type="ARBA" id="ARBA00025757"/>
    </source>
</evidence>
<name>A0A915HUG0_ROMCU</name>
<evidence type="ECO:0000256" key="2">
    <source>
        <dbReference type="ARBA" id="ARBA00026234"/>
    </source>
</evidence>
<sequence>MKNVTRKKEQDRASSKEKGKNNVKNKESGEYKKEREQSKFLITPAMTPRPHQPLAPFSLTNGGQKRERSPPFNDVCESILDIPDQYITTRSAANKRTKNDEPMLSMKAKTSIKTPKQLYKFLYKSIGKLPEGAQGYYKRFVRQQFNSHSDENDPERIENIVKKAVEDSKWIMKKYNVEQPKSRNLNQSSDQ</sequence>
<dbReference type="PANTHER" id="PTHR47061:SF1">
    <property type="entry name" value="LYR MOTIF-CONTAINING PROTEIN 9"/>
    <property type="match status" value="1"/>
</dbReference>
<dbReference type="AlphaFoldDB" id="A0A915HUG0"/>
<protein>
    <recommendedName>
        <fullName evidence="2">LYR motif-containing protein 9</fullName>
    </recommendedName>
</protein>
<accession>A0A915HUG0</accession>
<evidence type="ECO:0000256" key="3">
    <source>
        <dbReference type="SAM" id="MobiDB-lite"/>
    </source>
</evidence>
<dbReference type="WBParaSite" id="nRc.2.0.1.t05409-RA">
    <property type="protein sequence ID" value="nRc.2.0.1.t05409-RA"/>
    <property type="gene ID" value="nRc.2.0.1.g05409"/>
</dbReference>
<keyword evidence="5" id="KW-1185">Reference proteome</keyword>
<proteinExistence type="inferred from homology"/>
<dbReference type="Proteomes" id="UP000887565">
    <property type="component" value="Unplaced"/>
</dbReference>
<dbReference type="InterPro" id="IPR008011">
    <property type="entry name" value="Complex1_LYR_dom"/>
</dbReference>
<dbReference type="InterPro" id="IPR045291">
    <property type="entry name" value="Complex1_LYR_LYRM9"/>
</dbReference>
<feature type="region of interest" description="Disordered" evidence="3">
    <location>
        <begin position="1"/>
        <end position="74"/>
    </location>
</feature>
<organism evidence="5 6">
    <name type="scientific">Romanomermis culicivorax</name>
    <name type="common">Nematode worm</name>
    <dbReference type="NCBI Taxonomy" id="13658"/>
    <lineage>
        <taxon>Eukaryota</taxon>
        <taxon>Metazoa</taxon>
        <taxon>Ecdysozoa</taxon>
        <taxon>Nematoda</taxon>
        <taxon>Enoplea</taxon>
        <taxon>Dorylaimia</taxon>
        <taxon>Mermithida</taxon>
        <taxon>Mermithoidea</taxon>
        <taxon>Mermithidae</taxon>
        <taxon>Romanomermis</taxon>
    </lineage>
</organism>
<evidence type="ECO:0000313" key="5">
    <source>
        <dbReference type="Proteomes" id="UP000887565"/>
    </source>
</evidence>
<feature type="compositionally biased region" description="Basic and acidic residues" evidence="3">
    <location>
        <begin position="1"/>
        <end position="38"/>
    </location>
</feature>
<reference evidence="6" key="1">
    <citation type="submission" date="2022-11" db="UniProtKB">
        <authorList>
            <consortium name="WormBaseParasite"/>
        </authorList>
    </citation>
    <scope>IDENTIFICATION</scope>
</reference>
<dbReference type="PANTHER" id="PTHR47061">
    <property type="entry name" value="LYR MOTIF-CONTAINING PROTEIN 9"/>
    <property type="match status" value="1"/>
</dbReference>
<evidence type="ECO:0000313" key="6">
    <source>
        <dbReference type="WBParaSite" id="nRc.2.0.1.t05409-RA"/>
    </source>
</evidence>
<evidence type="ECO:0000259" key="4">
    <source>
        <dbReference type="Pfam" id="PF05347"/>
    </source>
</evidence>
<feature type="domain" description="Complex 1 LYR protein" evidence="4">
    <location>
        <begin position="115"/>
        <end position="168"/>
    </location>
</feature>
<dbReference type="Pfam" id="PF05347">
    <property type="entry name" value="Complex1_LYR"/>
    <property type="match status" value="1"/>
</dbReference>
<dbReference type="InterPro" id="IPR052151">
    <property type="entry name" value="Complex_I_LYR"/>
</dbReference>
<dbReference type="CDD" id="cd20269">
    <property type="entry name" value="Complex1_LYR_LYRM9"/>
    <property type="match status" value="1"/>
</dbReference>